<dbReference type="Proteomes" id="UP001182556">
    <property type="component" value="Unassembled WGS sequence"/>
</dbReference>
<feature type="region of interest" description="Disordered" evidence="1">
    <location>
        <begin position="717"/>
        <end position="757"/>
    </location>
</feature>
<dbReference type="InterPro" id="IPR000719">
    <property type="entry name" value="Prot_kinase_dom"/>
</dbReference>
<dbReference type="InterPro" id="IPR051177">
    <property type="entry name" value="CIK-Related_Protein"/>
</dbReference>
<feature type="region of interest" description="Disordered" evidence="1">
    <location>
        <begin position="676"/>
        <end position="705"/>
    </location>
</feature>
<dbReference type="Gene3D" id="1.10.510.10">
    <property type="entry name" value="Transferase(Phosphotransferase) domain 1"/>
    <property type="match status" value="1"/>
</dbReference>
<gene>
    <name evidence="3" type="ORF">DB88DRAFT_449240</name>
</gene>
<evidence type="ECO:0000259" key="2">
    <source>
        <dbReference type="PROSITE" id="PS50011"/>
    </source>
</evidence>
<dbReference type="GO" id="GO:0004672">
    <property type="term" value="F:protein kinase activity"/>
    <property type="evidence" value="ECO:0007669"/>
    <property type="project" value="InterPro"/>
</dbReference>
<dbReference type="Gene3D" id="1.25.10.10">
    <property type="entry name" value="Leucine-rich Repeat Variant"/>
    <property type="match status" value="1"/>
</dbReference>
<evidence type="ECO:0000256" key="1">
    <source>
        <dbReference type="SAM" id="MobiDB-lite"/>
    </source>
</evidence>
<keyword evidence="4" id="KW-1185">Reference proteome</keyword>
<feature type="compositionally biased region" description="Polar residues" evidence="1">
    <location>
        <begin position="679"/>
        <end position="689"/>
    </location>
</feature>
<feature type="domain" description="Protein kinase" evidence="2">
    <location>
        <begin position="41"/>
        <end position="355"/>
    </location>
</feature>
<feature type="region of interest" description="Disordered" evidence="1">
    <location>
        <begin position="20"/>
        <end position="40"/>
    </location>
</feature>
<name>A0AAD9FWZ3_PAPLA</name>
<feature type="region of interest" description="Disordered" evidence="1">
    <location>
        <begin position="769"/>
        <end position="916"/>
    </location>
</feature>
<dbReference type="PANTHER" id="PTHR12984">
    <property type="entry name" value="SCY1-RELATED S/T PROTEIN KINASE-LIKE"/>
    <property type="match status" value="1"/>
</dbReference>
<keyword evidence="3" id="KW-0808">Transferase</keyword>
<dbReference type="GO" id="GO:0005524">
    <property type="term" value="F:ATP binding"/>
    <property type="evidence" value="ECO:0007669"/>
    <property type="project" value="InterPro"/>
</dbReference>
<comment type="caution">
    <text evidence="3">The sequence shown here is derived from an EMBL/GenBank/DDBJ whole genome shotgun (WGS) entry which is preliminary data.</text>
</comment>
<feature type="compositionally biased region" description="Low complexity" evidence="1">
    <location>
        <begin position="769"/>
        <end position="781"/>
    </location>
</feature>
<dbReference type="InterPro" id="IPR011009">
    <property type="entry name" value="Kinase-like_dom_sf"/>
</dbReference>
<evidence type="ECO:0000313" key="4">
    <source>
        <dbReference type="Proteomes" id="UP001182556"/>
    </source>
</evidence>
<dbReference type="AlphaFoldDB" id="A0AAD9FWZ3"/>
<feature type="region of interest" description="Disordered" evidence="1">
    <location>
        <begin position="146"/>
        <end position="165"/>
    </location>
</feature>
<protein>
    <submittedName>
        <fullName evidence="3">Kinase-like domain-containing protein</fullName>
    </submittedName>
</protein>
<evidence type="ECO:0000313" key="3">
    <source>
        <dbReference type="EMBL" id="KAK1927686.1"/>
    </source>
</evidence>
<sequence>MLAVASNLFGKSSSLSAYTLHTSASPSPSSSSTNLPSTASTSTARTVNVGLWKVVRATHKTTSKDVSVWIFEKRVLDGIRGDGMTMNAGQSKDWVIEQLKKEATSLSRLRHPDILHMVEPLEESRSELTFVTETITSSLGSLLAAAKGPARDRGGRPPSGEASGEVDLDEVEIQKGTLQIAKGLAFLHQQAKMVHLNLSPDAILINSKAGLYFLQGDWKLSGLNLITPLTKPDGSAAKYVYPEFDSRLPPQVQWKLDYLAPEYALDSTLSPANDLYSLGCVLYAVHMGGKPPSVNRGSMQSLRDFAEGSLVRRDWMSGSRWERCSQELRDLLPRLLTRHPSNRLSLASLPSHSFFSSLAISTLNFLDATTFASKPREEKATFLRGLVRVLPTFSDRLRRGKILPSLLEEMKDPYLLPFILPNVFEISRTLSKEDFTVVLPKLQPLFALKDPPQNMLTLLEHLNLFEEKTIPAIFRENVMPLIYNSIESEHQPVQEKVLKSVPHLCEILDYGTVQNVLLVKVAMLFTRTRILSIKVQTLECFEAMVKTLDKATLTTKLVPLLAKIKTKEPAVMMATLRVHEAMGAKVDREALATLVLPQLWAMSMGPLLNADQFGHFMRVIKAVGSRVEQEHTQHLRDVRRIEQQTASFANNLAQGDPFGNNGSADGEVDFESLVKGKASSPNPLASVTSDPWDVDGWATGPSADSSLSQAFPSLTITADNTGNSFPSMPTSPAPQQQSTARSSNAGSSRLKARPVPSTTFDSRAFAAASVPPARPPASNVSTSALAPSPFGSSTGNPPSFAPLQPTQSSFAPLQPTSSASGPQRTASVVSSGPNYNLSLSPQPPAVRPAPTPSYSFNQPPQPAAPLQPVQPVQPVQSTPKPPPGWSSGLMQPTIAPKPSLGAGLSNQGWDDFDPLK</sequence>
<dbReference type="InterPro" id="IPR011989">
    <property type="entry name" value="ARM-like"/>
</dbReference>
<feature type="compositionally biased region" description="Polar residues" evidence="1">
    <location>
        <begin position="804"/>
        <end position="840"/>
    </location>
</feature>
<dbReference type="InterPro" id="IPR016024">
    <property type="entry name" value="ARM-type_fold"/>
</dbReference>
<proteinExistence type="predicted"/>
<feature type="compositionally biased region" description="Low complexity" evidence="1">
    <location>
        <begin position="866"/>
        <end position="878"/>
    </location>
</feature>
<feature type="compositionally biased region" description="Polar residues" evidence="1">
    <location>
        <begin position="717"/>
        <end position="747"/>
    </location>
</feature>
<reference evidence="3" key="1">
    <citation type="submission" date="2023-02" db="EMBL/GenBank/DDBJ databases">
        <title>Identification and recombinant expression of a fungal hydrolase from Papiliotrema laurentii that hydrolyzes apple cutin and clears colloidal polyester polyurethane.</title>
        <authorList>
            <consortium name="DOE Joint Genome Institute"/>
            <person name="Roman V.A."/>
            <person name="Bojanowski C."/>
            <person name="Crable B.R."/>
            <person name="Wagner D.N."/>
            <person name="Hung C.S."/>
            <person name="Nadeau L.J."/>
            <person name="Schratz L."/>
            <person name="Haridas S."/>
            <person name="Pangilinan J."/>
            <person name="Lipzen A."/>
            <person name="Na H."/>
            <person name="Yan M."/>
            <person name="Ng V."/>
            <person name="Grigoriev I.V."/>
            <person name="Spatafora J.W."/>
            <person name="Barlow D."/>
            <person name="Biffinger J."/>
            <person name="Kelley-Loughnane N."/>
            <person name="Varaljay V.A."/>
            <person name="Crookes-Goodson W.J."/>
        </authorList>
    </citation>
    <scope>NUCLEOTIDE SEQUENCE</scope>
    <source>
        <strain evidence="3">5307AH</strain>
    </source>
</reference>
<accession>A0AAD9FWZ3</accession>
<feature type="compositionally biased region" description="Polar residues" evidence="1">
    <location>
        <begin position="782"/>
        <end position="797"/>
    </location>
</feature>
<dbReference type="EMBL" id="JAODAN010000001">
    <property type="protein sequence ID" value="KAK1927686.1"/>
    <property type="molecule type" value="Genomic_DNA"/>
</dbReference>
<dbReference type="Pfam" id="PF00069">
    <property type="entry name" value="Pkinase"/>
    <property type="match status" value="1"/>
</dbReference>
<dbReference type="SUPFAM" id="SSF48371">
    <property type="entry name" value="ARM repeat"/>
    <property type="match status" value="1"/>
</dbReference>
<keyword evidence="3" id="KW-0418">Kinase</keyword>
<dbReference type="Gene3D" id="3.30.200.20">
    <property type="entry name" value="Phosphorylase Kinase, domain 1"/>
    <property type="match status" value="1"/>
</dbReference>
<feature type="compositionally biased region" description="Low complexity" evidence="1">
    <location>
        <begin position="22"/>
        <end position="40"/>
    </location>
</feature>
<dbReference type="PROSITE" id="PS50011">
    <property type="entry name" value="PROTEIN_KINASE_DOM"/>
    <property type="match status" value="1"/>
</dbReference>
<dbReference type="SUPFAM" id="SSF56112">
    <property type="entry name" value="Protein kinase-like (PK-like)"/>
    <property type="match status" value="1"/>
</dbReference>
<organism evidence="3 4">
    <name type="scientific">Papiliotrema laurentii</name>
    <name type="common">Cryptococcus laurentii</name>
    <dbReference type="NCBI Taxonomy" id="5418"/>
    <lineage>
        <taxon>Eukaryota</taxon>
        <taxon>Fungi</taxon>
        <taxon>Dikarya</taxon>
        <taxon>Basidiomycota</taxon>
        <taxon>Agaricomycotina</taxon>
        <taxon>Tremellomycetes</taxon>
        <taxon>Tremellales</taxon>
        <taxon>Rhynchogastremaceae</taxon>
        <taxon>Papiliotrema</taxon>
    </lineage>
</organism>
<dbReference type="PANTHER" id="PTHR12984:SF6">
    <property type="entry name" value="SCY1-LIKE PROTEIN 2"/>
    <property type="match status" value="1"/>
</dbReference>
<dbReference type="CDD" id="cd14011">
    <property type="entry name" value="PK_SCY1_like"/>
    <property type="match status" value="1"/>
</dbReference>
<feature type="compositionally biased region" description="Pro residues" evidence="1">
    <location>
        <begin position="841"/>
        <end position="851"/>
    </location>
</feature>